<dbReference type="Gene3D" id="3.40.50.300">
    <property type="entry name" value="P-loop containing nucleotide triphosphate hydrolases"/>
    <property type="match status" value="1"/>
</dbReference>
<dbReference type="InterPro" id="IPR003439">
    <property type="entry name" value="ABC_transporter-like_ATP-bd"/>
</dbReference>
<keyword evidence="5" id="KW-0410">Iron transport</keyword>
<evidence type="ECO:0000256" key="4">
    <source>
        <dbReference type="ARBA" id="ARBA00022475"/>
    </source>
</evidence>
<dbReference type="InterPro" id="IPR017871">
    <property type="entry name" value="ABC_transporter-like_CS"/>
</dbReference>
<evidence type="ECO:0000256" key="1">
    <source>
        <dbReference type="ARBA" id="ARBA00004202"/>
    </source>
</evidence>
<dbReference type="InterPro" id="IPR003593">
    <property type="entry name" value="AAA+_ATPase"/>
</dbReference>
<feature type="domain" description="ABC transporter" evidence="11">
    <location>
        <begin position="5"/>
        <end position="240"/>
    </location>
</feature>
<keyword evidence="7 12" id="KW-0067">ATP-binding</keyword>
<keyword evidence="9" id="KW-0406">Ion transport</keyword>
<name>A0ABW0GSY4_9HYPH</name>
<dbReference type="CDD" id="cd03214">
    <property type="entry name" value="ABC_Iron-Siderophores_B12_Hemin"/>
    <property type="match status" value="1"/>
</dbReference>
<dbReference type="InterPro" id="IPR027417">
    <property type="entry name" value="P-loop_NTPase"/>
</dbReference>
<keyword evidence="10" id="KW-0472">Membrane</keyword>
<keyword evidence="3" id="KW-0813">Transport</keyword>
<comment type="similarity">
    <text evidence="2">Belongs to the ABC transporter superfamily.</text>
</comment>
<evidence type="ECO:0000256" key="7">
    <source>
        <dbReference type="ARBA" id="ARBA00022840"/>
    </source>
</evidence>
<protein>
    <submittedName>
        <fullName evidence="12">ABC transporter ATP-binding protein</fullName>
    </submittedName>
</protein>
<evidence type="ECO:0000256" key="5">
    <source>
        <dbReference type="ARBA" id="ARBA00022496"/>
    </source>
</evidence>
<keyword evidence="4" id="KW-1003">Cell membrane</keyword>
<gene>
    <name evidence="12" type="ORF">ACFPLB_01990</name>
</gene>
<evidence type="ECO:0000256" key="2">
    <source>
        <dbReference type="ARBA" id="ARBA00005417"/>
    </source>
</evidence>
<keyword evidence="6" id="KW-0547">Nucleotide-binding</keyword>
<dbReference type="GO" id="GO:0005524">
    <property type="term" value="F:ATP binding"/>
    <property type="evidence" value="ECO:0007669"/>
    <property type="project" value="UniProtKB-KW"/>
</dbReference>
<dbReference type="EMBL" id="JBHSLL010000009">
    <property type="protein sequence ID" value="MFC5384729.1"/>
    <property type="molecule type" value="Genomic_DNA"/>
</dbReference>
<evidence type="ECO:0000256" key="3">
    <source>
        <dbReference type="ARBA" id="ARBA00022448"/>
    </source>
</evidence>
<organism evidence="12 13">
    <name type="scientific">Aquamicrobium segne</name>
    <dbReference type="NCBI Taxonomy" id="469547"/>
    <lineage>
        <taxon>Bacteria</taxon>
        <taxon>Pseudomonadati</taxon>
        <taxon>Pseudomonadota</taxon>
        <taxon>Alphaproteobacteria</taxon>
        <taxon>Hyphomicrobiales</taxon>
        <taxon>Phyllobacteriaceae</taxon>
        <taxon>Aquamicrobium</taxon>
    </lineage>
</organism>
<comment type="caution">
    <text evidence="12">The sequence shown here is derived from an EMBL/GenBank/DDBJ whole genome shotgun (WGS) entry which is preliminary data.</text>
</comment>
<dbReference type="Proteomes" id="UP001596016">
    <property type="component" value="Unassembled WGS sequence"/>
</dbReference>
<keyword evidence="13" id="KW-1185">Reference proteome</keyword>
<evidence type="ECO:0000313" key="12">
    <source>
        <dbReference type="EMBL" id="MFC5384729.1"/>
    </source>
</evidence>
<reference evidence="13" key="1">
    <citation type="journal article" date="2019" name="Int. J. Syst. Evol. Microbiol.">
        <title>The Global Catalogue of Microorganisms (GCM) 10K type strain sequencing project: providing services to taxonomists for standard genome sequencing and annotation.</title>
        <authorList>
            <consortium name="The Broad Institute Genomics Platform"/>
            <consortium name="The Broad Institute Genome Sequencing Center for Infectious Disease"/>
            <person name="Wu L."/>
            <person name="Ma J."/>
        </authorList>
    </citation>
    <scope>NUCLEOTIDE SEQUENCE [LARGE SCALE GENOMIC DNA]</scope>
    <source>
        <strain evidence="13">CGMCC 4.1415</strain>
    </source>
</reference>
<dbReference type="PROSITE" id="PS50893">
    <property type="entry name" value="ABC_TRANSPORTER_2"/>
    <property type="match status" value="1"/>
</dbReference>
<dbReference type="PROSITE" id="PS00211">
    <property type="entry name" value="ABC_TRANSPORTER_1"/>
    <property type="match status" value="1"/>
</dbReference>
<accession>A0ABW0GSY4</accession>
<dbReference type="RefSeq" id="WP_378227578.1">
    <property type="nucleotide sequence ID" value="NZ_JBHSLL010000009.1"/>
</dbReference>
<dbReference type="SMART" id="SM00382">
    <property type="entry name" value="AAA"/>
    <property type="match status" value="1"/>
</dbReference>
<evidence type="ECO:0000259" key="11">
    <source>
        <dbReference type="PROSITE" id="PS50893"/>
    </source>
</evidence>
<evidence type="ECO:0000256" key="8">
    <source>
        <dbReference type="ARBA" id="ARBA00023004"/>
    </source>
</evidence>
<proteinExistence type="inferred from homology"/>
<evidence type="ECO:0000256" key="6">
    <source>
        <dbReference type="ARBA" id="ARBA00022741"/>
    </source>
</evidence>
<comment type="subcellular location">
    <subcellularLocation>
        <location evidence="1">Cell membrane</location>
        <topology evidence="1">Peripheral membrane protein</topology>
    </subcellularLocation>
</comment>
<evidence type="ECO:0000256" key="9">
    <source>
        <dbReference type="ARBA" id="ARBA00023065"/>
    </source>
</evidence>
<keyword evidence="8" id="KW-0408">Iron</keyword>
<dbReference type="Pfam" id="PF00005">
    <property type="entry name" value="ABC_tran"/>
    <property type="match status" value="1"/>
</dbReference>
<dbReference type="InterPro" id="IPR051535">
    <property type="entry name" value="Siderophore_ABC-ATPase"/>
</dbReference>
<dbReference type="PANTHER" id="PTHR42771:SF2">
    <property type="entry name" value="IRON(3+)-HYDROXAMATE IMPORT ATP-BINDING PROTEIN FHUC"/>
    <property type="match status" value="1"/>
</dbReference>
<evidence type="ECO:0000256" key="10">
    <source>
        <dbReference type="ARBA" id="ARBA00023136"/>
    </source>
</evidence>
<sequence>MNCRLHLDHVSAAYDGVSVLEDVSLYLPDGAFTAIMGANGSGKSTLLKLLGGAIAPTGGKVSLDGKPVSGLRPRHLARDIAMLPQFPLAPEGIRVAELVMRGRFPHQTVFRQWSAADKAAVDAAMAQAGVADLADRLVSTLSGGQRQRVWIALVLAQDTPILLLDEPTSFLDIAYQIEVMALLSELSERGRTIIAVLHDINQASRHASHLVMLGGGQVAAAGRPDEVVSVTTVRAVFGLESVIVPDPVTLTPMVVPSEFRRNR</sequence>
<dbReference type="PANTHER" id="PTHR42771">
    <property type="entry name" value="IRON(3+)-HYDROXAMATE IMPORT ATP-BINDING PROTEIN FHUC"/>
    <property type="match status" value="1"/>
</dbReference>
<dbReference type="SUPFAM" id="SSF52540">
    <property type="entry name" value="P-loop containing nucleoside triphosphate hydrolases"/>
    <property type="match status" value="1"/>
</dbReference>
<evidence type="ECO:0000313" key="13">
    <source>
        <dbReference type="Proteomes" id="UP001596016"/>
    </source>
</evidence>